<keyword evidence="2" id="KW-0804">Transcription</keyword>
<dbReference type="InterPro" id="IPR018060">
    <property type="entry name" value="HTH_AraC"/>
</dbReference>
<dbReference type="Proteomes" id="UP000181870">
    <property type="component" value="Unassembled WGS sequence"/>
</dbReference>
<evidence type="ECO:0000313" key="4">
    <source>
        <dbReference type="EMBL" id="SDJ10107.1"/>
    </source>
</evidence>
<keyword evidence="4" id="KW-0489">Methyltransferase</keyword>
<evidence type="ECO:0000256" key="1">
    <source>
        <dbReference type="ARBA" id="ARBA00023015"/>
    </source>
</evidence>
<keyword evidence="4" id="KW-0808">Transferase</keyword>
<dbReference type="PROSITE" id="PS01124">
    <property type="entry name" value="HTH_ARAC_FAMILY_2"/>
    <property type="match status" value="1"/>
</dbReference>
<dbReference type="EMBL" id="FNDO01000122">
    <property type="protein sequence ID" value="SDJ10107.1"/>
    <property type="molecule type" value="Genomic_DNA"/>
</dbReference>
<evidence type="ECO:0000259" key="3">
    <source>
        <dbReference type="PROSITE" id="PS01124"/>
    </source>
</evidence>
<evidence type="ECO:0000313" key="5">
    <source>
        <dbReference type="Proteomes" id="UP000181870"/>
    </source>
</evidence>
<organism evidence="4 5">
    <name type="scientific">Bacteroides ovatus</name>
    <dbReference type="NCBI Taxonomy" id="28116"/>
    <lineage>
        <taxon>Bacteria</taxon>
        <taxon>Pseudomonadati</taxon>
        <taxon>Bacteroidota</taxon>
        <taxon>Bacteroidia</taxon>
        <taxon>Bacteroidales</taxon>
        <taxon>Bacteroidaceae</taxon>
        <taxon>Bacteroides</taxon>
    </lineage>
</organism>
<dbReference type="GO" id="GO:0003700">
    <property type="term" value="F:DNA-binding transcription factor activity"/>
    <property type="evidence" value="ECO:0007669"/>
    <property type="project" value="InterPro"/>
</dbReference>
<keyword evidence="1" id="KW-0805">Transcription regulation</keyword>
<dbReference type="InterPro" id="IPR009057">
    <property type="entry name" value="Homeodomain-like_sf"/>
</dbReference>
<accession>A0A1G8QZK1</accession>
<dbReference type="SUPFAM" id="SSF46689">
    <property type="entry name" value="Homeodomain-like"/>
    <property type="match status" value="1"/>
</dbReference>
<name>A0A1G8QZK1_BACOV</name>
<protein>
    <submittedName>
        <fullName evidence="4">AraC family transcriptional regulator, regulatory protein of adaptative response / methylated-DNA-[protein]-cysteine methyltransferase</fullName>
    </submittedName>
</protein>
<dbReference type="GO" id="GO:0032259">
    <property type="term" value="P:methylation"/>
    <property type="evidence" value="ECO:0007669"/>
    <property type="project" value="UniProtKB-KW"/>
</dbReference>
<dbReference type="AlphaFoldDB" id="A0A1G8QZK1"/>
<sequence length="53" mass="6003">MNEQKTLDYARIAQAIGYIKENFKRQPGLDEIAGEVALSTAHFQRMFTEWAGG</sequence>
<evidence type="ECO:0000256" key="2">
    <source>
        <dbReference type="ARBA" id="ARBA00023163"/>
    </source>
</evidence>
<reference evidence="4 5" key="1">
    <citation type="submission" date="2016-10" db="EMBL/GenBank/DDBJ databases">
        <authorList>
            <person name="de Groot N.N."/>
        </authorList>
    </citation>
    <scope>NUCLEOTIDE SEQUENCE [LARGE SCALE GENOMIC DNA]</scope>
    <source>
        <strain evidence="4 5">NLAE-zl-C57</strain>
    </source>
</reference>
<proteinExistence type="predicted"/>
<dbReference type="GO" id="GO:0008168">
    <property type="term" value="F:methyltransferase activity"/>
    <property type="evidence" value="ECO:0007669"/>
    <property type="project" value="UniProtKB-KW"/>
</dbReference>
<dbReference type="Gene3D" id="1.10.10.60">
    <property type="entry name" value="Homeodomain-like"/>
    <property type="match status" value="1"/>
</dbReference>
<feature type="domain" description="HTH araC/xylS-type" evidence="3">
    <location>
        <begin position="13"/>
        <end position="53"/>
    </location>
</feature>
<gene>
    <name evidence="4" type="ORF">SAMN05192582_11223</name>
</gene>
<dbReference type="GO" id="GO:0043565">
    <property type="term" value="F:sequence-specific DNA binding"/>
    <property type="evidence" value="ECO:0007669"/>
    <property type="project" value="InterPro"/>
</dbReference>